<dbReference type="OMA" id="DQMLIFS"/>
<evidence type="ECO:0000256" key="4">
    <source>
        <dbReference type="PIRSR" id="PIRSR606689-2"/>
    </source>
</evidence>
<dbReference type="InterPro" id="IPR027417">
    <property type="entry name" value="P-loop_NTPase"/>
</dbReference>
<dbReference type="PANTHER" id="PTHR11711">
    <property type="entry name" value="ADP RIBOSYLATION FACTOR-RELATED"/>
    <property type="match status" value="1"/>
</dbReference>
<name>A0A671FAX5_RHIFE</name>
<dbReference type="GeneTree" id="ENSGT00940000161341"/>
<dbReference type="Ensembl" id="ENSRFET00010022807.1">
    <property type="protein sequence ID" value="ENSRFEP00010020938.1"/>
    <property type="gene ID" value="ENSRFEG00010014072.1"/>
</dbReference>
<feature type="binding site" evidence="3">
    <location>
        <begin position="27"/>
        <end position="34"/>
    </location>
    <ligand>
        <name>GTP</name>
        <dbReference type="ChEBI" id="CHEBI:37565"/>
    </ligand>
</feature>
<organism evidence="5 6">
    <name type="scientific">Rhinolophus ferrumequinum</name>
    <name type="common">Greater horseshoe bat</name>
    <dbReference type="NCBI Taxonomy" id="59479"/>
    <lineage>
        <taxon>Eukaryota</taxon>
        <taxon>Metazoa</taxon>
        <taxon>Chordata</taxon>
        <taxon>Craniata</taxon>
        <taxon>Vertebrata</taxon>
        <taxon>Euteleostomi</taxon>
        <taxon>Mammalia</taxon>
        <taxon>Eutheria</taxon>
        <taxon>Laurasiatheria</taxon>
        <taxon>Chiroptera</taxon>
        <taxon>Yinpterochiroptera</taxon>
        <taxon>Rhinolophoidea</taxon>
        <taxon>Rhinolophidae</taxon>
        <taxon>Rhinolophinae</taxon>
        <taxon>Rhinolophus</taxon>
    </lineage>
</organism>
<dbReference type="GO" id="GO:0003924">
    <property type="term" value="F:GTPase activity"/>
    <property type="evidence" value="ECO:0007669"/>
    <property type="project" value="InterPro"/>
</dbReference>
<reference evidence="5" key="4">
    <citation type="submission" date="2025-08" db="UniProtKB">
        <authorList>
            <consortium name="Ensembl"/>
        </authorList>
    </citation>
    <scope>IDENTIFICATION</scope>
</reference>
<dbReference type="InterPro" id="IPR024156">
    <property type="entry name" value="Small_GTPase_ARF"/>
</dbReference>
<sequence>MGNHLTDMAPTASFLPHFQALHVVVIGLDSAGKTSLLYRLKFKEFVQSVPTKGFNTEKIRTHDTIALTMVWYDFRLSLPSSRNRGTV</sequence>
<proteinExistence type="predicted"/>
<keyword evidence="2 3" id="KW-0342">GTP-binding</keyword>
<evidence type="ECO:0000256" key="2">
    <source>
        <dbReference type="ARBA" id="ARBA00023134"/>
    </source>
</evidence>
<reference evidence="6" key="3">
    <citation type="submission" date="2018-12" db="EMBL/GenBank/DDBJ databases">
        <title>G10K-VGP greater horseshoe bat female genome, primary haplotype.</title>
        <authorList>
            <person name="Teeling E."/>
            <person name="Myers G."/>
            <person name="Vernes S."/>
            <person name="Pippel M."/>
            <person name="Winkler S."/>
            <person name="Fedrigo O."/>
            <person name="Rhie A."/>
            <person name="Koren S."/>
            <person name="Phillippy A."/>
            <person name="Lewin H."/>
            <person name="Damas J."/>
            <person name="Howe K."/>
            <person name="Mountcastle J."/>
            <person name="Jarvis E.D."/>
        </authorList>
    </citation>
    <scope>NUCLEOTIDE SEQUENCE [LARGE SCALE GENOMIC DNA]</scope>
</reference>
<feature type="binding site" evidence="4">
    <location>
        <position position="51"/>
    </location>
    <ligand>
        <name>Mg(2+)</name>
        <dbReference type="ChEBI" id="CHEBI:18420"/>
    </ligand>
</feature>
<evidence type="ECO:0000313" key="6">
    <source>
        <dbReference type="Proteomes" id="UP000472240"/>
    </source>
</evidence>
<keyword evidence="4" id="KW-0460">Magnesium</keyword>
<dbReference type="SUPFAM" id="SSF52540">
    <property type="entry name" value="P-loop containing nucleoside triphosphate hydrolases"/>
    <property type="match status" value="1"/>
</dbReference>
<dbReference type="InterPro" id="IPR006689">
    <property type="entry name" value="Small_GTPase_ARF/SAR"/>
</dbReference>
<dbReference type="GO" id="GO:0046872">
    <property type="term" value="F:metal ion binding"/>
    <property type="evidence" value="ECO:0007669"/>
    <property type="project" value="UniProtKB-KW"/>
</dbReference>
<dbReference type="Pfam" id="PF00025">
    <property type="entry name" value="Arf"/>
    <property type="match status" value="1"/>
</dbReference>
<dbReference type="InParanoid" id="A0A671FAX5"/>
<keyword evidence="6" id="KW-1185">Reference proteome</keyword>
<evidence type="ECO:0000256" key="3">
    <source>
        <dbReference type="PIRSR" id="PIRSR606689-1"/>
    </source>
</evidence>
<reference evidence="5 6" key="1">
    <citation type="journal article" date="2015" name="Annu Rev Anim Biosci">
        <title>The Genome 10K Project: a way forward.</title>
        <authorList>
            <person name="Koepfli K.P."/>
            <person name="Paten B."/>
            <person name="O'Brien S.J."/>
            <person name="Koepfli K.P."/>
            <person name="Paten B."/>
            <person name="Antunes A."/>
            <person name="Belov K."/>
            <person name="Bustamante C."/>
            <person name="Castoe T.A."/>
            <person name="Clawson H."/>
            <person name="Crawford A.J."/>
            <person name="Diekhans M."/>
            <person name="Distel D."/>
            <person name="Durbin R."/>
            <person name="Earl D."/>
            <person name="Fujita M.K."/>
            <person name="Gamble T."/>
            <person name="Georges A."/>
            <person name="Gemmell N."/>
            <person name="Gilbert M.T."/>
            <person name="Graves J.M."/>
            <person name="Green R.E."/>
            <person name="Hickey G."/>
            <person name="Jarvis E.D."/>
            <person name="Johnson W."/>
            <person name="Komissarov A."/>
            <person name="Korf I."/>
            <person name="Kuhn R."/>
            <person name="Larkin D.M."/>
            <person name="Lewin H."/>
            <person name="Lopez J.V."/>
            <person name="Ma J."/>
            <person name="Marques-Bonet T."/>
            <person name="Miller W."/>
            <person name="Murphy R."/>
            <person name="Pevzner P."/>
            <person name="Shapiro B."/>
            <person name="Steiner C."/>
            <person name="Tamazian G."/>
            <person name="Venkatesh B."/>
            <person name="Wang J."/>
            <person name="Wayne R."/>
            <person name="Wiley E."/>
            <person name="Yang H."/>
            <person name="Zhang G."/>
            <person name="Haussler D."/>
            <person name="Ryder O."/>
            <person name="O'Brien S.J."/>
        </authorList>
    </citation>
    <scope>NUCLEOTIDE SEQUENCE</scope>
</reference>
<evidence type="ECO:0008006" key="7">
    <source>
        <dbReference type="Google" id="ProtNLM"/>
    </source>
</evidence>
<dbReference type="GO" id="GO:0005525">
    <property type="term" value="F:GTP binding"/>
    <property type="evidence" value="ECO:0007669"/>
    <property type="project" value="UniProtKB-KW"/>
</dbReference>
<protein>
    <recommendedName>
        <fullName evidence="7">ADP ribosylation factor like GTPase 4A</fullName>
    </recommendedName>
</protein>
<evidence type="ECO:0000313" key="5">
    <source>
        <dbReference type="Ensembl" id="ENSRFEP00010020938.1"/>
    </source>
</evidence>
<accession>A0A671FAX5</accession>
<feature type="binding site" evidence="4">
    <location>
        <position position="34"/>
    </location>
    <ligand>
        <name>Mg(2+)</name>
        <dbReference type="ChEBI" id="CHEBI:18420"/>
    </ligand>
</feature>
<evidence type="ECO:0000256" key="1">
    <source>
        <dbReference type="ARBA" id="ARBA00022741"/>
    </source>
</evidence>
<keyword evidence="1 3" id="KW-0547">Nucleotide-binding</keyword>
<dbReference type="Gene3D" id="3.40.50.300">
    <property type="entry name" value="P-loop containing nucleotide triphosphate hydrolases"/>
    <property type="match status" value="1"/>
</dbReference>
<dbReference type="Proteomes" id="UP000472240">
    <property type="component" value="Chromosome 21"/>
</dbReference>
<dbReference type="AlphaFoldDB" id="A0A671FAX5"/>
<keyword evidence="4" id="KW-0479">Metal-binding</keyword>
<reference evidence="5" key="5">
    <citation type="submission" date="2025-09" db="UniProtKB">
        <authorList>
            <consortium name="Ensembl"/>
        </authorList>
    </citation>
    <scope>IDENTIFICATION</scope>
</reference>
<reference evidence="5 6" key="2">
    <citation type="journal article" date="2018" name="Annu Rev Anim Biosci">
        <title>Bat Biology, Genomes, and the Bat1K Project: To Generate Chromosome-Level Genomes for All Living Bat Species.</title>
        <authorList>
            <person name="Teeling E.C."/>
            <person name="Vernes S.C."/>
            <person name="Davalos L.M."/>
            <person name="Ray D.A."/>
            <person name="Gilbert M.T.P."/>
            <person name="Myers E."/>
        </authorList>
    </citation>
    <scope>NUCLEOTIDE SEQUENCE</scope>
</reference>